<dbReference type="PANTHER" id="PTHR42759">
    <property type="entry name" value="MOXR FAMILY PROTEIN"/>
    <property type="match status" value="1"/>
</dbReference>
<evidence type="ECO:0000259" key="4">
    <source>
        <dbReference type="Pfam" id="PF07726"/>
    </source>
</evidence>
<dbReference type="EMBL" id="DRLF01000192">
    <property type="protein sequence ID" value="HEC06262.1"/>
    <property type="molecule type" value="Genomic_DNA"/>
</dbReference>
<dbReference type="GO" id="GO:0005524">
    <property type="term" value="F:ATP binding"/>
    <property type="evidence" value="ECO:0007669"/>
    <property type="project" value="UniProtKB-KW"/>
</dbReference>
<evidence type="ECO:0000259" key="5">
    <source>
        <dbReference type="Pfam" id="PF17863"/>
    </source>
</evidence>
<dbReference type="InterPro" id="IPR011703">
    <property type="entry name" value="ATPase_AAA-3"/>
</dbReference>
<keyword evidence="2" id="KW-0067">ATP-binding</keyword>
<dbReference type="GO" id="GO:0016887">
    <property type="term" value="F:ATP hydrolysis activity"/>
    <property type="evidence" value="ECO:0007669"/>
    <property type="project" value="InterPro"/>
</dbReference>
<evidence type="ECO:0000256" key="3">
    <source>
        <dbReference type="ARBA" id="ARBA00061607"/>
    </source>
</evidence>
<dbReference type="Gene3D" id="1.10.8.80">
    <property type="entry name" value="Magnesium chelatase subunit I, C-Terminal domain"/>
    <property type="match status" value="1"/>
</dbReference>
<protein>
    <submittedName>
        <fullName evidence="6">AAA family ATPase</fullName>
    </submittedName>
</protein>
<dbReference type="CDD" id="cd00009">
    <property type="entry name" value="AAA"/>
    <property type="match status" value="1"/>
</dbReference>
<dbReference type="FunFam" id="3.40.50.300:FF:000640">
    <property type="entry name" value="MoxR family ATPase"/>
    <property type="match status" value="1"/>
</dbReference>
<dbReference type="AlphaFoldDB" id="A0A831RUG5"/>
<keyword evidence="1" id="KW-0547">Nucleotide-binding</keyword>
<dbReference type="InterPro" id="IPR041628">
    <property type="entry name" value="ChlI/MoxR_AAA_lid"/>
</dbReference>
<comment type="caution">
    <text evidence="6">The sequence shown here is derived from an EMBL/GenBank/DDBJ whole genome shotgun (WGS) entry which is preliminary data.</text>
</comment>
<evidence type="ECO:0000256" key="2">
    <source>
        <dbReference type="ARBA" id="ARBA00022840"/>
    </source>
</evidence>
<dbReference type="Pfam" id="PF17863">
    <property type="entry name" value="AAA_lid_2"/>
    <property type="match status" value="1"/>
</dbReference>
<dbReference type="InterPro" id="IPR027417">
    <property type="entry name" value="P-loop_NTPase"/>
</dbReference>
<dbReference type="SUPFAM" id="SSF52540">
    <property type="entry name" value="P-loop containing nucleoside triphosphate hydrolases"/>
    <property type="match status" value="1"/>
</dbReference>
<comment type="similarity">
    <text evidence="3">Belongs to the MoxR family.</text>
</comment>
<evidence type="ECO:0000256" key="1">
    <source>
        <dbReference type="ARBA" id="ARBA00022741"/>
    </source>
</evidence>
<proteinExistence type="inferred from homology"/>
<evidence type="ECO:0000313" key="6">
    <source>
        <dbReference type="EMBL" id="HEC06262.1"/>
    </source>
</evidence>
<name>A0A831RUG5_9GAMM</name>
<accession>A0A831RUG5</accession>
<sequence>MTTLLPLRDDPALQTLFRQANSIILGKPRALRLAMTCLLSQGHLLIEDLPGMGKTTLAHLLATLMGLDYQRIQFTSDLLPADVIGVSVYERRSERFHFHKGPIFAQLILADEINRATPKTQSALLEAMEERQITTEGKTRPLPQPFFVIATQNPAHQVGTFPLPESQLDRFLMRISLGYPDNTTERLLLQGQGGRHKLQRLRPVASVADLAQWQLASQELFAADALLDYIQALIGQSRSLSDSAGLSPRAGMGLLQAARSWAWLEGREKVLPEDVQAVWPAIAGHRLGQGSDGDNHAAQILQSVAIP</sequence>
<dbReference type="Pfam" id="PF07726">
    <property type="entry name" value="AAA_3"/>
    <property type="match status" value="1"/>
</dbReference>
<reference evidence="6" key="1">
    <citation type="journal article" date="2020" name="mSystems">
        <title>Genome- and Community-Level Interaction Insights into Carbon Utilization and Element Cycling Functions of Hydrothermarchaeota in Hydrothermal Sediment.</title>
        <authorList>
            <person name="Zhou Z."/>
            <person name="Liu Y."/>
            <person name="Xu W."/>
            <person name="Pan J."/>
            <person name="Luo Z.H."/>
            <person name="Li M."/>
        </authorList>
    </citation>
    <scope>NUCLEOTIDE SEQUENCE [LARGE SCALE GENOMIC DNA]</scope>
    <source>
        <strain evidence="6">HyVt-458</strain>
    </source>
</reference>
<organism evidence="6">
    <name type="scientific">Thiolapillus brandeum</name>
    <dbReference type="NCBI Taxonomy" id="1076588"/>
    <lineage>
        <taxon>Bacteria</taxon>
        <taxon>Pseudomonadati</taxon>
        <taxon>Pseudomonadota</taxon>
        <taxon>Gammaproteobacteria</taxon>
        <taxon>Chromatiales</taxon>
        <taxon>Sedimenticolaceae</taxon>
        <taxon>Thiolapillus</taxon>
    </lineage>
</organism>
<gene>
    <name evidence="6" type="ORF">ENJ12_05395</name>
</gene>
<feature type="domain" description="ChlI/MoxR AAA lid" evidence="5">
    <location>
        <begin position="244"/>
        <end position="294"/>
    </location>
</feature>
<dbReference type="Gene3D" id="3.40.50.300">
    <property type="entry name" value="P-loop containing nucleotide triphosphate hydrolases"/>
    <property type="match status" value="1"/>
</dbReference>
<dbReference type="PIRSF" id="PIRSF002849">
    <property type="entry name" value="AAA_ATPase_chaperone_MoxR_prd"/>
    <property type="match status" value="1"/>
</dbReference>
<dbReference type="PANTHER" id="PTHR42759:SF5">
    <property type="entry name" value="METHANOL DEHYDROGENASE REGULATOR"/>
    <property type="match status" value="1"/>
</dbReference>
<dbReference type="InterPro" id="IPR050764">
    <property type="entry name" value="CbbQ/NirQ/NorQ/GpvN"/>
</dbReference>
<dbReference type="Proteomes" id="UP000886339">
    <property type="component" value="Unassembled WGS sequence"/>
</dbReference>
<feature type="domain" description="ATPase AAA-3" evidence="4">
    <location>
        <begin position="43"/>
        <end position="173"/>
    </location>
</feature>